<proteinExistence type="predicted"/>
<dbReference type="EMBL" id="JAWQEG010006605">
    <property type="protein sequence ID" value="KAK3854366.1"/>
    <property type="molecule type" value="Genomic_DNA"/>
</dbReference>
<comment type="caution">
    <text evidence="2">The sequence shown here is derived from an EMBL/GenBank/DDBJ whole genome shotgun (WGS) entry which is preliminary data.</text>
</comment>
<dbReference type="Proteomes" id="UP001286313">
    <property type="component" value="Unassembled WGS sequence"/>
</dbReference>
<organism evidence="2 3">
    <name type="scientific">Petrolisthes cinctipes</name>
    <name type="common">Flat porcelain crab</name>
    <dbReference type="NCBI Taxonomy" id="88211"/>
    <lineage>
        <taxon>Eukaryota</taxon>
        <taxon>Metazoa</taxon>
        <taxon>Ecdysozoa</taxon>
        <taxon>Arthropoda</taxon>
        <taxon>Crustacea</taxon>
        <taxon>Multicrustacea</taxon>
        <taxon>Malacostraca</taxon>
        <taxon>Eumalacostraca</taxon>
        <taxon>Eucarida</taxon>
        <taxon>Decapoda</taxon>
        <taxon>Pleocyemata</taxon>
        <taxon>Anomura</taxon>
        <taxon>Galatheoidea</taxon>
        <taxon>Porcellanidae</taxon>
        <taxon>Petrolisthes</taxon>
    </lineage>
</organism>
<evidence type="ECO:0000313" key="2">
    <source>
        <dbReference type="EMBL" id="KAK3854366.1"/>
    </source>
</evidence>
<name>A0AAE1EM74_PETCI</name>
<accession>A0AAE1EM74</accession>
<evidence type="ECO:0000256" key="1">
    <source>
        <dbReference type="SAM" id="MobiDB-lite"/>
    </source>
</evidence>
<keyword evidence="3" id="KW-1185">Reference proteome</keyword>
<dbReference type="AlphaFoldDB" id="A0AAE1EM74"/>
<protein>
    <submittedName>
        <fullName evidence="2">Uncharacterized protein</fullName>
    </submittedName>
</protein>
<gene>
    <name evidence="2" type="ORF">Pcinc_039144</name>
</gene>
<evidence type="ECO:0000313" key="3">
    <source>
        <dbReference type="Proteomes" id="UP001286313"/>
    </source>
</evidence>
<feature type="compositionally biased region" description="Basic and acidic residues" evidence="1">
    <location>
        <begin position="1"/>
        <end position="31"/>
    </location>
</feature>
<reference evidence="2" key="1">
    <citation type="submission" date="2023-10" db="EMBL/GenBank/DDBJ databases">
        <title>Genome assemblies of two species of porcelain crab, Petrolisthes cinctipes and Petrolisthes manimaculis (Anomura: Porcellanidae).</title>
        <authorList>
            <person name="Angst P."/>
        </authorList>
    </citation>
    <scope>NUCLEOTIDE SEQUENCE</scope>
    <source>
        <strain evidence="2">PB745_01</strain>
        <tissue evidence="2">Gill</tissue>
    </source>
</reference>
<feature type="region of interest" description="Disordered" evidence="1">
    <location>
        <begin position="1"/>
        <end position="38"/>
    </location>
</feature>
<sequence length="166" mass="18707">MEPQKNRRTDERTDGELGRGGRGGGKGEGHRQAAGGREGSEASLLVTFEGLCGSLVRWPYFTGNLSEEDLRQLCLDDVTSVVGVKEFKRVHYRRTPTLSPLLRPDAMFDYLVRVLIIIHISAHPRFCAFQVKAVSQLDGAWQVRLVGIMALRLKLNVVKWIECWIE</sequence>